<dbReference type="PANTHER" id="PTHR30217">
    <property type="entry name" value="PEPTIDASE U32 FAMILY"/>
    <property type="match status" value="1"/>
</dbReference>
<evidence type="ECO:0000313" key="1">
    <source>
        <dbReference type="EMBL" id="KPQ41270.1"/>
    </source>
</evidence>
<reference evidence="1 2" key="1">
    <citation type="submission" date="2015-09" db="EMBL/GenBank/DDBJ databases">
        <title>A metagenomics-based metabolic model of nitrate-dependent anaerobic oxidation of methane by Methanoperedens-like archaea.</title>
        <authorList>
            <person name="Arshad A."/>
            <person name="Speth D.R."/>
            <person name="De Graaf R.M."/>
            <person name="Op Den Camp H.J."/>
            <person name="Jetten M.S."/>
            <person name="Welte C.U."/>
        </authorList>
    </citation>
    <scope>NUCLEOTIDE SEQUENCE [LARGE SCALE GENOMIC DNA]</scope>
</reference>
<comment type="caution">
    <text evidence="1">The sequence shown here is derived from an EMBL/GenBank/DDBJ whole genome shotgun (WGS) entry which is preliminary data.</text>
</comment>
<dbReference type="Pfam" id="PF01136">
    <property type="entry name" value="Peptidase_U32"/>
    <property type="match status" value="1"/>
</dbReference>
<dbReference type="PATRIC" id="fig|1719120.3.peg.4568"/>
<organism evidence="1 2">
    <name type="scientific">Candidatus Methanoperedens nitratireducens</name>
    <dbReference type="NCBI Taxonomy" id="1392998"/>
    <lineage>
        <taxon>Archaea</taxon>
        <taxon>Methanobacteriati</taxon>
        <taxon>Methanobacteriota</taxon>
        <taxon>Stenosarchaea group</taxon>
        <taxon>Methanomicrobia</taxon>
        <taxon>Methanosarcinales</taxon>
        <taxon>ANME-2 cluster</taxon>
        <taxon>Candidatus Methanoperedentaceae</taxon>
        <taxon>Candidatus Methanoperedens</taxon>
    </lineage>
</organism>
<dbReference type="AlphaFoldDB" id="A0A0P8DUZ1"/>
<dbReference type="PANTHER" id="PTHR30217:SF10">
    <property type="entry name" value="23S RRNA 5-HYDROXYCYTIDINE C2501 SYNTHASE"/>
    <property type="match status" value="1"/>
</dbReference>
<dbReference type="InterPro" id="IPR051454">
    <property type="entry name" value="RNA/ubiquinone_mod_enzymes"/>
</dbReference>
<accession>A0A0P8DUZ1</accession>
<proteinExistence type="predicted"/>
<name>A0A0P8DUZ1_9EURY</name>
<evidence type="ECO:0000313" key="2">
    <source>
        <dbReference type="Proteomes" id="UP000050360"/>
    </source>
</evidence>
<dbReference type="InterPro" id="IPR001539">
    <property type="entry name" value="Peptidase_U32"/>
</dbReference>
<sequence length="344" mass="38429">MKWKRECSEPKISFGTRKFDIKPILSVNVGSVDGLKAAVDGGADVIYLGEEAFKDTRFGKENKPHIPNRASEGRRHACQQGIRGFPLPKGNRDADERRFVAKEKYSEAIEYAHTKGVKVLINTPRIVKDLKELEISDFQSNPNGKDPVETADGFLVGNLGVLYHLRTNFVNKPIVIDYPLNIFNRQALDHFLNFSQRATLSPELTLNEIRELAQSGPAECIVHGFFPLMVSEHNLTGSLFSGEKTGDIFLKDEKGFKFPVMTDTHNRTNIMNSRELCLLGSVPDIIKAGVSCLRIEAGTYDAKKTGKITKEYREAIDDAVSERENGNGKQCGEHTTGHYFRGIL</sequence>
<dbReference type="EMBL" id="LKCM01000390">
    <property type="protein sequence ID" value="KPQ41270.1"/>
    <property type="molecule type" value="Genomic_DNA"/>
</dbReference>
<dbReference type="Proteomes" id="UP000050360">
    <property type="component" value="Unassembled WGS sequence"/>
</dbReference>
<protein>
    <submittedName>
        <fullName evidence="1">Peptidase family protein U32</fullName>
    </submittedName>
</protein>
<gene>
    <name evidence="1" type="ORF">MPEBLZ_04183</name>
</gene>